<keyword evidence="1" id="KW-0812">Transmembrane</keyword>
<proteinExistence type="predicted"/>
<keyword evidence="3" id="KW-1185">Reference proteome</keyword>
<feature type="transmembrane region" description="Helical" evidence="1">
    <location>
        <begin position="38"/>
        <end position="61"/>
    </location>
</feature>
<keyword evidence="1" id="KW-1133">Transmembrane helix</keyword>
<reference evidence="2 3" key="1">
    <citation type="submission" date="2017-08" db="EMBL/GenBank/DDBJ databases">
        <title>Reclassification of Bisgaard taxon 37 and 44.</title>
        <authorList>
            <person name="Christensen H."/>
        </authorList>
    </citation>
    <scope>NUCLEOTIDE SEQUENCE [LARGE SCALE GENOMIC DNA]</scope>
    <source>
        <strain evidence="2 3">111</strain>
    </source>
</reference>
<accession>A0A3A1YJY3</accession>
<evidence type="ECO:0000313" key="2">
    <source>
        <dbReference type="EMBL" id="RIY37508.1"/>
    </source>
</evidence>
<feature type="transmembrane region" description="Helical" evidence="1">
    <location>
        <begin position="67"/>
        <end position="85"/>
    </location>
</feature>
<sequence length="108" mass="12346">MREYTASELKAIETVANEINRQNTKEFIKASALSSKGFAYIAFYLFLIIITIPLVILALLAYFLGELYFVAITIFWLGVFISLVVPEVISIYNSMPISCRCCICIFRW</sequence>
<name>A0A3A1YJY3_9GAMM</name>
<protein>
    <submittedName>
        <fullName evidence="2">Uncharacterized protein</fullName>
    </submittedName>
</protein>
<dbReference type="AlphaFoldDB" id="A0A3A1YJY3"/>
<evidence type="ECO:0000313" key="3">
    <source>
        <dbReference type="Proteomes" id="UP000265916"/>
    </source>
</evidence>
<dbReference type="EMBL" id="NRJG01000085">
    <property type="protein sequence ID" value="RIY37508.1"/>
    <property type="molecule type" value="Genomic_DNA"/>
</dbReference>
<keyword evidence="1" id="KW-0472">Membrane</keyword>
<dbReference type="RefSeq" id="WP_119531550.1">
    <property type="nucleotide sequence ID" value="NZ_JBHSSP010000030.1"/>
</dbReference>
<comment type="caution">
    <text evidence="2">The sequence shown here is derived from an EMBL/GenBank/DDBJ whole genome shotgun (WGS) entry which is preliminary data.</text>
</comment>
<organism evidence="2 3">
    <name type="scientific">Psittacicella hinzii</name>
    <dbReference type="NCBI Taxonomy" id="2028575"/>
    <lineage>
        <taxon>Bacteria</taxon>
        <taxon>Pseudomonadati</taxon>
        <taxon>Pseudomonadota</taxon>
        <taxon>Gammaproteobacteria</taxon>
        <taxon>Pasteurellales</taxon>
        <taxon>Psittacicellaceae</taxon>
        <taxon>Psittacicella</taxon>
    </lineage>
</organism>
<evidence type="ECO:0000256" key="1">
    <source>
        <dbReference type="SAM" id="Phobius"/>
    </source>
</evidence>
<gene>
    <name evidence="2" type="ORF">CKF58_04880</name>
</gene>
<dbReference type="Proteomes" id="UP000265916">
    <property type="component" value="Unassembled WGS sequence"/>
</dbReference>